<accession>A0ABT7Y4J8</accession>
<comment type="caution">
    <text evidence="2">The sequence shown here is derived from an EMBL/GenBank/DDBJ whole genome shotgun (WGS) entry which is preliminary data.</text>
</comment>
<evidence type="ECO:0008006" key="4">
    <source>
        <dbReference type="Google" id="ProtNLM"/>
    </source>
</evidence>
<name>A0ABT7Y4J8_9VIBR</name>
<feature type="signal peptide" evidence="1">
    <location>
        <begin position="1"/>
        <end position="26"/>
    </location>
</feature>
<dbReference type="EMBL" id="JAUEOZ010000002">
    <property type="protein sequence ID" value="MDN2482885.1"/>
    <property type="molecule type" value="Genomic_DNA"/>
</dbReference>
<sequence>MTHRKNHRLAPIASLLALISSNVLYAFDEGTHFNTIEQPATQTATVTVFQSIYCKPCAIVHGPLVKAANKLGAEFQEVPVPFGALYDDIQRGYVLAHREGKAQQYIGKLIHRVHHKRNAAPRCVQDIISVLQECDVNGEALLCDCKELEDGVNKMNMLVKQYRIRATPTIIVNGNKEVILHNLKSLGELNELIEYLIELDS</sequence>
<dbReference type="Proteomes" id="UP001169719">
    <property type="component" value="Unassembled WGS sequence"/>
</dbReference>
<feature type="chain" id="PRO_5046705583" description="Thioredoxin-like fold domain-containing protein" evidence="1">
    <location>
        <begin position="27"/>
        <end position="201"/>
    </location>
</feature>
<dbReference type="PANTHER" id="PTHR35891">
    <property type="entry name" value="THIOL:DISULFIDE INTERCHANGE PROTEIN DSBA"/>
    <property type="match status" value="1"/>
</dbReference>
<dbReference type="InterPro" id="IPR036249">
    <property type="entry name" value="Thioredoxin-like_sf"/>
</dbReference>
<keyword evidence="3" id="KW-1185">Reference proteome</keyword>
<evidence type="ECO:0000256" key="1">
    <source>
        <dbReference type="SAM" id="SignalP"/>
    </source>
</evidence>
<keyword evidence="1" id="KW-0732">Signal</keyword>
<dbReference type="Gene3D" id="3.40.30.10">
    <property type="entry name" value="Glutaredoxin"/>
    <property type="match status" value="1"/>
</dbReference>
<evidence type="ECO:0000313" key="2">
    <source>
        <dbReference type="EMBL" id="MDN2482885.1"/>
    </source>
</evidence>
<dbReference type="SUPFAM" id="SSF52833">
    <property type="entry name" value="Thioredoxin-like"/>
    <property type="match status" value="1"/>
</dbReference>
<dbReference type="PANTHER" id="PTHR35891:SF2">
    <property type="entry name" value="THIOL:DISULFIDE INTERCHANGE PROTEIN DSBA"/>
    <property type="match status" value="1"/>
</dbReference>
<evidence type="ECO:0000313" key="3">
    <source>
        <dbReference type="Proteomes" id="UP001169719"/>
    </source>
</evidence>
<protein>
    <recommendedName>
        <fullName evidence="4">Thioredoxin-like fold domain-containing protein</fullName>
    </recommendedName>
</protein>
<proteinExistence type="predicted"/>
<dbReference type="RefSeq" id="WP_289962939.1">
    <property type="nucleotide sequence ID" value="NZ_JAUEOZ010000002.1"/>
</dbReference>
<gene>
    <name evidence="2" type="ORF">QWJ08_16205</name>
</gene>
<reference evidence="2" key="1">
    <citation type="submission" date="2024-05" db="EMBL/GenBank/DDBJ databases">
        <title>Genome Sequences of Four Agar- Degrading Marine Bacteria.</title>
        <authorList>
            <person name="Phillips E.K."/>
            <person name="Shaffer J.C."/>
            <person name="Henson M.W."/>
            <person name="Temperton B."/>
            <person name="Thrash C.J."/>
            <person name="Martin M.O."/>
        </authorList>
    </citation>
    <scope>NUCLEOTIDE SEQUENCE</scope>
    <source>
        <strain evidence="2">EKP203</strain>
    </source>
</reference>
<organism evidence="2 3">
    <name type="scientific">Vibrio agarivorans</name>
    <dbReference type="NCBI Taxonomy" id="153622"/>
    <lineage>
        <taxon>Bacteria</taxon>
        <taxon>Pseudomonadati</taxon>
        <taxon>Pseudomonadota</taxon>
        <taxon>Gammaproteobacteria</taxon>
        <taxon>Vibrionales</taxon>
        <taxon>Vibrionaceae</taxon>
        <taxon>Vibrio</taxon>
    </lineage>
</organism>
<dbReference type="InterPro" id="IPR050824">
    <property type="entry name" value="Thiol_disulfide_DsbA"/>
</dbReference>